<accession>A0A401V078</accession>
<reference evidence="1 2" key="1">
    <citation type="submission" date="2018-11" db="EMBL/GenBank/DDBJ databases">
        <title>Draft genome sequence of Cellulomonas takizawaensis strain TKZ-21.</title>
        <authorList>
            <person name="Yamamura H."/>
            <person name="Hayashi T."/>
            <person name="Hamada M."/>
            <person name="Serisawa Y."/>
            <person name="Matsuyama K."/>
            <person name="Nakagawa Y."/>
            <person name="Otoguro M."/>
            <person name="Yanagida F."/>
            <person name="Hayakawa M."/>
        </authorList>
    </citation>
    <scope>NUCLEOTIDE SEQUENCE [LARGE SCALE GENOMIC DNA]</scope>
    <source>
        <strain evidence="1 2">TKZ-21</strain>
    </source>
</reference>
<comment type="caution">
    <text evidence="1">The sequence shown here is derived from an EMBL/GenBank/DDBJ whole genome shotgun (WGS) entry which is preliminary data.</text>
</comment>
<dbReference type="EMBL" id="BHYL01000136">
    <property type="protein sequence ID" value="GCD20336.1"/>
    <property type="molecule type" value="Genomic_DNA"/>
</dbReference>
<keyword evidence="2" id="KW-1185">Reference proteome</keyword>
<protein>
    <recommendedName>
        <fullName evidence="3">DUF3046 domain-containing protein</fullName>
    </recommendedName>
</protein>
<dbReference type="OrthoDB" id="3215033at2"/>
<dbReference type="Proteomes" id="UP000288246">
    <property type="component" value="Unassembled WGS sequence"/>
</dbReference>
<sequence length="77" mass="8594">MRYREFWDLVDDVLGSAQGRGLVRELVIGELGNRTAQQALDDGDEPRTVWHALCDALGVPDAARWGTDPHRAAPPRR</sequence>
<dbReference type="RefSeq" id="WP_124342845.1">
    <property type="nucleotide sequence ID" value="NZ_BHYL01000136.1"/>
</dbReference>
<proteinExistence type="predicted"/>
<evidence type="ECO:0000313" key="1">
    <source>
        <dbReference type="EMBL" id="GCD20336.1"/>
    </source>
</evidence>
<gene>
    <name evidence="1" type="ORF">CTKZ_18980</name>
</gene>
<name>A0A401V078_9CELL</name>
<dbReference type="AlphaFoldDB" id="A0A401V078"/>
<evidence type="ECO:0008006" key="3">
    <source>
        <dbReference type="Google" id="ProtNLM"/>
    </source>
</evidence>
<dbReference type="InterPro" id="IPR021408">
    <property type="entry name" value="DUF3046"/>
</dbReference>
<organism evidence="1 2">
    <name type="scientific">Cellulomonas algicola</name>
    <dbReference type="NCBI Taxonomy" id="2071633"/>
    <lineage>
        <taxon>Bacteria</taxon>
        <taxon>Bacillati</taxon>
        <taxon>Actinomycetota</taxon>
        <taxon>Actinomycetes</taxon>
        <taxon>Micrococcales</taxon>
        <taxon>Cellulomonadaceae</taxon>
        <taxon>Cellulomonas</taxon>
    </lineage>
</organism>
<evidence type="ECO:0000313" key="2">
    <source>
        <dbReference type="Proteomes" id="UP000288246"/>
    </source>
</evidence>
<dbReference type="Pfam" id="PF11248">
    <property type="entry name" value="DUF3046"/>
    <property type="match status" value="1"/>
</dbReference>